<dbReference type="OrthoDB" id="9995130at2"/>
<dbReference type="HOGENOM" id="CLU_2328192_0_0_7"/>
<reference evidence="2 3" key="1">
    <citation type="submission" date="2010-10" db="EMBL/GenBank/DDBJ databases">
        <authorList>
            <consortium name="The Broad Institute Genome Sequencing Platform"/>
            <person name="Ward D."/>
            <person name="Earl A."/>
            <person name="Feldgarden M."/>
            <person name="Young S.K."/>
            <person name="Gargeya S."/>
            <person name="Zeng Q."/>
            <person name="Alvarado L."/>
            <person name="Berlin A."/>
            <person name="Bochicchio J."/>
            <person name="Chapman S.B."/>
            <person name="Chen Z."/>
            <person name="Freedman E."/>
            <person name="Gellesch M."/>
            <person name="Goldberg J."/>
            <person name="Griggs A."/>
            <person name="Gujja S."/>
            <person name="Heilman E."/>
            <person name="Heiman D."/>
            <person name="Howarth C."/>
            <person name="Mehta T."/>
            <person name="Neiman D."/>
            <person name="Pearson M."/>
            <person name="Roberts A."/>
            <person name="Saif S."/>
            <person name="Shea T."/>
            <person name="Shenoy N."/>
            <person name="Sisk P."/>
            <person name="Stolte C."/>
            <person name="Sykes S."/>
            <person name="White J."/>
            <person name="Yandava C."/>
            <person name="Allen-Vercoe E."/>
            <person name="Sibley C."/>
            <person name="Ambrose C.E."/>
            <person name="Strauss J."/>
            <person name="Daigneault M."/>
            <person name="Haas B."/>
            <person name="Nusbaum C."/>
            <person name="Birren B."/>
        </authorList>
    </citation>
    <scope>NUCLEOTIDE SEQUENCE [LARGE SCALE GENOMIC DNA]</scope>
    <source>
        <strain evidence="2 3">3_1_6</strain>
    </source>
</reference>
<dbReference type="AlphaFoldDB" id="E5Y6C9"/>
<dbReference type="STRING" id="563192.HMPREF0179_01742"/>
<comment type="caution">
    <text evidence="2">The sequence shown here is derived from an EMBL/GenBank/DDBJ whole genome shotgun (WGS) entry which is preliminary data.</text>
</comment>
<name>E5Y6C9_BILW3</name>
<keyword evidence="3" id="KW-1185">Reference proteome</keyword>
<gene>
    <name evidence="2" type="ORF">HMPREF0179_01742</name>
</gene>
<accession>E5Y6C9</accession>
<evidence type="ECO:0000313" key="3">
    <source>
        <dbReference type="Proteomes" id="UP000006034"/>
    </source>
</evidence>
<proteinExistence type="predicted"/>
<organism evidence="2 3">
    <name type="scientific">Bilophila wadsworthia (strain 3_1_6)</name>
    <dbReference type="NCBI Taxonomy" id="563192"/>
    <lineage>
        <taxon>Bacteria</taxon>
        <taxon>Pseudomonadati</taxon>
        <taxon>Thermodesulfobacteriota</taxon>
        <taxon>Desulfovibrionia</taxon>
        <taxon>Desulfovibrionales</taxon>
        <taxon>Desulfovibrionaceae</taxon>
        <taxon>Bilophila</taxon>
    </lineage>
</organism>
<dbReference type="GeneID" id="78087847"/>
<feature type="region of interest" description="Disordered" evidence="1">
    <location>
        <begin position="58"/>
        <end position="98"/>
    </location>
</feature>
<dbReference type="RefSeq" id="WP_016361038.1">
    <property type="nucleotide sequence ID" value="NZ_KE150240.1"/>
</dbReference>
<sequence length="98" mass="10896">MDRPTDFGAMTPAQEAAFDRKAEAWCRGHRPCPSGRDPRFWNRRDRPGAMDAYRNGYDRIRWGTPDTNDTGRTDSSPAQSLSDASAVMDAPNHSPAQA</sequence>
<dbReference type="Proteomes" id="UP000006034">
    <property type="component" value="Unassembled WGS sequence"/>
</dbReference>
<feature type="compositionally biased region" description="Polar residues" evidence="1">
    <location>
        <begin position="65"/>
        <end position="83"/>
    </location>
</feature>
<protein>
    <submittedName>
        <fullName evidence="2">Uncharacterized protein</fullName>
    </submittedName>
</protein>
<evidence type="ECO:0000313" key="2">
    <source>
        <dbReference type="EMBL" id="EFV44401.2"/>
    </source>
</evidence>
<evidence type="ECO:0000256" key="1">
    <source>
        <dbReference type="SAM" id="MobiDB-lite"/>
    </source>
</evidence>
<dbReference type="EMBL" id="ADCP02000003">
    <property type="protein sequence ID" value="EFV44401.2"/>
    <property type="molecule type" value="Genomic_DNA"/>
</dbReference>
<reference evidence="2 3" key="2">
    <citation type="submission" date="2013-04" db="EMBL/GenBank/DDBJ databases">
        <title>The Genome Sequence of Bilophila wadsworthia 3_1_6.</title>
        <authorList>
            <consortium name="The Broad Institute Genomics Platform"/>
            <person name="Earl A."/>
            <person name="Ward D."/>
            <person name="Feldgarden M."/>
            <person name="Gevers D."/>
            <person name="Sibley C."/>
            <person name="Strauss J."/>
            <person name="Allen-Vercoe E."/>
            <person name="Walker B."/>
            <person name="Young S."/>
            <person name="Zeng Q."/>
            <person name="Gargeya S."/>
            <person name="Fitzgerald M."/>
            <person name="Haas B."/>
            <person name="Abouelleil A."/>
            <person name="Allen A.W."/>
            <person name="Alvarado L."/>
            <person name="Arachchi H.M."/>
            <person name="Berlin A.M."/>
            <person name="Chapman S.B."/>
            <person name="Gainer-Dewar J."/>
            <person name="Goldberg J."/>
            <person name="Griggs A."/>
            <person name="Gujja S."/>
            <person name="Hansen M."/>
            <person name="Howarth C."/>
            <person name="Imamovic A."/>
            <person name="Ireland A."/>
            <person name="Larimer J."/>
            <person name="McCowan C."/>
            <person name="Murphy C."/>
            <person name="Pearson M."/>
            <person name="Poon T.W."/>
            <person name="Priest M."/>
            <person name="Roberts A."/>
            <person name="Saif S."/>
            <person name="Shea T."/>
            <person name="Sisk P."/>
            <person name="Sykes S."/>
            <person name="Wortman J."/>
            <person name="Nusbaum C."/>
            <person name="Birren B."/>
        </authorList>
    </citation>
    <scope>NUCLEOTIDE SEQUENCE [LARGE SCALE GENOMIC DNA]</scope>
    <source>
        <strain evidence="2 3">3_1_6</strain>
    </source>
</reference>